<feature type="transmembrane region" description="Helical" evidence="1">
    <location>
        <begin position="104"/>
        <end position="124"/>
    </location>
</feature>
<keyword evidence="3" id="KW-1185">Reference proteome</keyword>
<protein>
    <recommendedName>
        <fullName evidence="4">DUF423 domain-containing protein</fullName>
    </recommendedName>
</protein>
<reference evidence="2 3" key="1">
    <citation type="submission" date="2017-01" db="EMBL/GenBank/DDBJ databases">
        <authorList>
            <person name="Varghese N."/>
            <person name="Submissions S."/>
        </authorList>
    </citation>
    <scope>NUCLEOTIDE SEQUENCE [LARGE SCALE GENOMIC DNA]</scope>
    <source>
        <strain evidence="2 3">DSM 2061</strain>
    </source>
</reference>
<feature type="transmembrane region" description="Helical" evidence="1">
    <location>
        <begin position="130"/>
        <end position="148"/>
    </location>
</feature>
<organism evidence="2 3">
    <name type="scientific">Zobellia uliginosa</name>
    <dbReference type="NCBI Taxonomy" id="143224"/>
    <lineage>
        <taxon>Bacteria</taxon>
        <taxon>Pseudomonadati</taxon>
        <taxon>Bacteroidota</taxon>
        <taxon>Flavobacteriia</taxon>
        <taxon>Flavobacteriales</taxon>
        <taxon>Flavobacteriaceae</taxon>
        <taxon>Zobellia</taxon>
    </lineage>
</organism>
<dbReference type="EMBL" id="FTOB01000002">
    <property type="protein sequence ID" value="SIS47541.1"/>
    <property type="molecule type" value="Genomic_DNA"/>
</dbReference>
<evidence type="ECO:0000256" key="1">
    <source>
        <dbReference type="SAM" id="Phobius"/>
    </source>
</evidence>
<proteinExistence type="predicted"/>
<evidence type="ECO:0008006" key="4">
    <source>
        <dbReference type="Google" id="ProtNLM"/>
    </source>
</evidence>
<name>A0ABY1KP30_9FLAO</name>
<dbReference type="Proteomes" id="UP000185728">
    <property type="component" value="Unassembled WGS sequence"/>
</dbReference>
<keyword evidence="1" id="KW-0812">Transmembrane</keyword>
<evidence type="ECO:0000313" key="3">
    <source>
        <dbReference type="Proteomes" id="UP000185728"/>
    </source>
</evidence>
<sequence>MIISCCYHTFEKNTMMKLWNFKVKNNPNEISTKLESALTPVGFVFNTNRDENNSITFKVRKRILYAWYMVFQNWTIVNGKLLKTDTENKTDVEISFNQHFLIKLIVFTHIFLVLGLLIAIIAGINSSPSIYMFGAIVLALGIALWIGVQKKFEKDIQKYKTLISEILES</sequence>
<comment type="caution">
    <text evidence="2">The sequence shown here is derived from an EMBL/GenBank/DDBJ whole genome shotgun (WGS) entry which is preliminary data.</text>
</comment>
<evidence type="ECO:0000313" key="2">
    <source>
        <dbReference type="EMBL" id="SIS47541.1"/>
    </source>
</evidence>
<keyword evidence="1" id="KW-0472">Membrane</keyword>
<accession>A0ABY1KP30</accession>
<keyword evidence="1" id="KW-1133">Transmembrane helix</keyword>
<gene>
    <name evidence="2" type="ORF">SAMN05421766_102142</name>
</gene>